<organism evidence="3 4">
    <name type="scientific">Anaeromyces robustus</name>
    <dbReference type="NCBI Taxonomy" id="1754192"/>
    <lineage>
        <taxon>Eukaryota</taxon>
        <taxon>Fungi</taxon>
        <taxon>Fungi incertae sedis</taxon>
        <taxon>Chytridiomycota</taxon>
        <taxon>Chytridiomycota incertae sedis</taxon>
        <taxon>Neocallimastigomycetes</taxon>
        <taxon>Neocallimastigales</taxon>
        <taxon>Neocallimastigaceae</taxon>
        <taxon>Anaeromyces</taxon>
    </lineage>
</organism>
<reference evidence="3 4" key="2">
    <citation type="submission" date="2016-08" db="EMBL/GenBank/DDBJ databases">
        <title>Pervasive Adenine N6-methylation of Active Genes in Fungi.</title>
        <authorList>
            <consortium name="DOE Joint Genome Institute"/>
            <person name="Mondo S.J."/>
            <person name="Dannebaum R.O."/>
            <person name="Kuo R.C."/>
            <person name="Labutti K."/>
            <person name="Haridas S."/>
            <person name="Kuo A."/>
            <person name="Salamov A."/>
            <person name="Ahrendt S.R."/>
            <person name="Lipzen A."/>
            <person name="Sullivan W."/>
            <person name="Andreopoulos W.B."/>
            <person name="Clum A."/>
            <person name="Lindquist E."/>
            <person name="Daum C."/>
            <person name="Ramamoorthy G.K."/>
            <person name="Gryganskyi A."/>
            <person name="Culley D."/>
            <person name="Magnuson J.K."/>
            <person name="James T.Y."/>
            <person name="O'Malley M.A."/>
            <person name="Stajich J.E."/>
            <person name="Spatafora J.W."/>
            <person name="Visel A."/>
            <person name="Grigoriev I.V."/>
        </authorList>
    </citation>
    <scope>NUCLEOTIDE SEQUENCE [LARGE SCALE GENOMIC DNA]</scope>
    <source>
        <strain evidence="3 4">S4</strain>
    </source>
</reference>
<evidence type="ECO:0000313" key="4">
    <source>
        <dbReference type="Proteomes" id="UP000193944"/>
    </source>
</evidence>
<evidence type="ECO:0000313" key="3">
    <source>
        <dbReference type="EMBL" id="ORX81824.1"/>
    </source>
</evidence>
<name>A0A1Y1X8Z7_9FUNG</name>
<dbReference type="Proteomes" id="UP000193944">
    <property type="component" value="Unassembled WGS sequence"/>
</dbReference>
<keyword evidence="2" id="KW-0472">Membrane</keyword>
<dbReference type="STRING" id="1754192.A0A1Y1X8Z7"/>
<keyword evidence="4" id="KW-1185">Reference proteome</keyword>
<dbReference type="EMBL" id="MCFG01000110">
    <property type="protein sequence ID" value="ORX81824.1"/>
    <property type="molecule type" value="Genomic_DNA"/>
</dbReference>
<gene>
    <name evidence="3" type="ORF">BCR32DRAFT_268047</name>
</gene>
<sequence length="1796" mass="208826">MKLLIYPLLNPTSFFVNAYLKDINSCIIVENKCLYNQLAASNSYCIEKNTLRIYKTNIQNNILKKRVQLNETYDLKLDYEDINKKKDKISNYISNYHRKKDSYKNNYKKKKDKILMKHIIKNYETIVYSKKLINNTDVSESHFMNNTDVLESHFMNNTKNYYKNIVQRYEKSNNIKNINNNKNEKNNKNANSNDNDYNKIEHIDCEHMPIKVSLIGRDAGLINYSSELCKIDYDNFSDKGVYLFDRNNRLVTSTSVSIKSMYICHDINGINCYQPKVDGFYLNALQKAEVIELSGLQKENTIITNIQPEDGYSYINSELYPKSTYKFNRDIIVCNYDINEEKVLCNIIDGSEETYYIQKEINNNSLIECLEGNCNINTNNVLDGFYINSASSSMNNTLIYCKNSNCILKAAENEKYYLGIQHSSNVVIECKNNNCFYNKNINPGYYLNAGMEIEDNEKPIIYCDSFHKCELKTVSYNRYGHFISAANAGYLITCKNNTYCEEENSLANTGYYINNGQNEVSSDPNLIFCYDSKNKNMNRICEEINIKDTDEKGHFISGIPGHLINYMELEKDKYILIHSHPETGFYLNNGDSKNNTQSLIYCEGALNSTLALTCQSINSSNGYYLMQSSRISIESDFYTQLIFCEDLLCRSSDPVKGYFKYALNNEIIISCDGYQCRYEIPEECQTTIVPSIYSPGNCCHYQSEIYLITDHFNITSIEDTSLMNFKNHSIPFQANNTIKYAYFEIEYSEFPGISINPGSLYKISKYSFTYFPYNNYFIMDENNEQFLTLNTTITKYDLNKLRLFNCNSDLEICIPELRCEISKYIYYEPLNIGLQCYNSSLEVIKSEGNYLDENNNVLRCDKNGKSKLLTASHITDNISNGLDTDVESCFIINSGFNSTYPLIKCTKTSCSLYEPNKGYYYDCEANKIIEYINTEKYYYVNNTMEFPVHFINSGAESLNDQLISCTKNKCISIMPNEGYYLTNKNNKLIHCDNTSLCKEIEPKTGYYDDANSLVNNTSHIIHCYNNSTKEMNCYKEKANEGFYLSVESTTLINCVNDDKKCKTITRKPGIYISAILRNSNYDRRSSDDLSVTLNQKDHNLIKCTINECQQLTEEELMEIPVCEYFNNKCFISLRYSSFKMQTQLITTGGYCTNYYHSKIYFAIKSIEVEPLQDNLDYNELFSNISENCIEASHQYRSYYYTIDNTIYTVDDNQISSIIDNGYYFINKSNNTLFQSNDIKLYNDDNIELYHCNGDYCLLIDKISKILYFVDVNKRIFKFDQSHHKYFFAYEKDIICSHNYGSCTTLANVEDEEFCIETNGQLVFLQDKISVNSVGPCTMKESSSSESIIYYKNLYRLTTYSAELIEDKGYYLINNSTRVSAELKDFKDAPHQIILYGCNGDYCKEYIPKDGVYYYDYLMKYLFKYENNIWTMATKSGYGNISLYPGLTYIYKFDINNNIATISSNKLNYGYYYTIDNKMFECPKNKKECFEKDSTGYVMTSTGEIYYCEYNNKLTTHKVYENTSLNSSNIGYRNILSSCIKKKCKIGEYYYMNNNYYQCKKDSIFTLMKKEQCIDDLDVESIQENYEDIAKTEGFGKYIIHFPIKDKDSYPDSIKYLNYLIQNNNNSTAEDIHLSSDYLSSISGVFRNCRYDLETTTMVFDLICLNNYVSLAKNLAKINEEILNKKDTGIDKGNMIKYDLSGILSFLKKRKNDDNNNDNNENKNKKNSNVLEEFEISYKKDNDAFICSTQHYGYIECQKDKNNPDKCLPSQAKLKYILSMKVIYLIVIMYYLITLVL</sequence>
<protein>
    <recommendedName>
        <fullName evidence="5">Scaffoldin</fullName>
    </recommendedName>
</protein>
<evidence type="ECO:0000256" key="2">
    <source>
        <dbReference type="SAM" id="Phobius"/>
    </source>
</evidence>
<keyword evidence="2" id="KW-1133">Transmembrane helix</keyword>
<comment type="caution">
    <text evidence="3">The sequence shown here is derived from an EMBL/GenBank/DDBJ whole genome shotgun (WGS) entry which is preliminary data.</text>
</comment>
<evidence type="ECO:0000256" key="1">
    <source>
        <dbReference type="SAM" id="MobiDB-lite"/>
    </source>
</evidence>
<reference evidence="3 4" key="1">
    <citation type="submission" date="2016-08" db="EMBL/GenBank/DDBJ databases">
        <title>A Parts List for Fungal Cellulosomes Revealed by Comparative Genomics.</title>
        <authorList>
            <consortium name="DOE Joint Genome Institute"/>
            <person name="Haitjema C.H."/>
            <person name="Gilmore S.P."/>
            <person name="Henske J.K."/>
            <person name="Solomon K.V."/>
            <person name="De Groot R."/>
            <person name="Kuo A."/>
            <person name="Mondo S.J."/>
            <person name="Salamov A.A."/>
            <person name="Labutti K."/>
            <person name="Zhao Z."/>
            <person name="Chiniquy J."/>
            <person name="Barry K."/>
            <person name="Brewer H.M."/>
            <person name="Purvine S.O."/>
            <person name="Wright A.T."/>
            <person name="Boxma B."/>
            <person name="Van Alen T."/>
            <person name="Hackstein J.H."/>
            <person name="Baker S.E."/>
            <person name="Grigoriev I.V."/>
            <person name="O'Malley M.A."/>
        </authorList>
    </citation>
    <scope>NUCLEOTIDE SEQUENCE [LARGE SCALE GENOMIC DNA]</scope>
    <source>
        <strain evidence="3 4">S4</strain>
    </source>
</reference>
<keyword evidence="2" id="KW-0812">Transmembrane</keyword>
<accession>A0A1Y1X8Z7</accession>
<feature type="region of interest" description="Disordered" evidence="1">
    <location>
        <begin position="173"/>
        <end position="195"/>
    </location>
</feature>
<evidence type="ECO:0008006" key="5">
    <source>
        <dbReference type="Google" id="ProtNLM"/>
    </source>
</evidence>
<proteinExistence type="predicted"/>
<feature type="transmembrane region" description="Helical" evidence="2">
    <location>
        <begin position="1775"/>
        <end position="1795"/>
    </location>
</feature>
<dbReference type="OrthoDB" id="2138778at2759"/>